<evidence type="ECO:0000313" key="2">
    <source>
        <dbReference type="Proteomes" id="UP000256869"/>
    </source>
</evidence>
<proteinExistence type="predicted"/>
<reference evidence="1 2" key="1">
    <citation type="submission" date="2018-07" db="EMBL/GenBank/DDBJ databases">
        <title>Genomic Encyclopedia of Type Strains, Phase III (KMG-III): the genomes of soil and plant-associated and newly described type strains.</title>
        <authorList>
            <person name="Whitman W."/>
        </authorList>
    </citation>
    <scope>NUCLEOTIDE SEQUENCE [LARGE SCALE GENOMIC DNA]</scope>
    <source>
        <strain evidence="1 2">CECT 8236</strain>
    </source>
</reference>
<name>A0A3D9IFC6_9BACL</name>
<protein>
    <submittedName>
        <fullName evidence="1">Uncharacterized protein</fullName>
    </submittedName>
</protein>
<dbReference type="EMBL" id="QRDY01000006">
    <property type="protein sequence ID" value="RED60357.1"/>
    <property type="molecule type" value="Genomic_DNA"/>
</dbReference>
<sequence length="47" mass="5413">MNDEGSVQARSSLWMVVLFLLRIEYAFTNFDMILCQILRVVGVTAFD</sequence>
<organism evidence="1 2">
    <name type="scientific">Cohnella lupini</name>
    <dbReference type="NCBI Taxonomy" id="1294267"/>
    <lineage>
        <taxon>Bacteria</taxon>
        <taxon>Bacillati</taxon>
        <taxon>Bacillota</taxon>
        <taxon>Bacilli</taxon>
        <taxon>Bacillales</taxon>
        <taxon>Paenibacillaceae</taxon>
        <taxon>Cohnella</taxon>
    </lineage>
</organism>
<dbReference type="AlphaFoldDB" id="A0A3D9IFC6"/>
<evidence type="ECO:0000313" key="1">
    <source>
        <dbReference type="EMBL" id="RED60357.1"/>
    </source>
</evidence>
<accession>A0A3D9IFC6</accession>
<gene>
    <name evidence="1" type="ORF">DFP95_106146</name>
</gene>
<dbReference type="Proteomes" id="UP000256869">
    <property type="component" value="Unassembled WGS sequence"/>
</dbReference>
<comment type="caution">
    <text evidence="1">The sequence shown here is derived from an EMBL/GenBank/DDBJ whole genome shotgun (WGS) entry which is preliminary data.</text>
</comment>
<keyword evidence="2" id="KW-1185">Reference proteome</keyword>